<reference evidence="4" key="1">
    <citation type="journal article" date="2019" name="Int. J. Syst. Evol. Microbiol.">
        <title>The Global Catalogue of Microorganisms (GCM) 10K type strain sequencing project: providing services to taxonomists for standard genome sequencing and annotation.</title>
        <authorList>
            <consortium name="The Broad Institute Genomics Platform"/>
            <consortium name="The Broad Institute Genome Sequencing Center for Infectious Disease"/>
            <person name="Wu L."/>
            <person name="Ma J."/>
        </authorList>
    </citation>
    <scope>NUCLEOTIDE SEQUENCE [LARGE SCALE GENOMIC DNA]</scope>
    <source>
        <strain evidence="4">WLHS5</strain>
    </source>
</reference>
<evidence type="ECO:0000256" key="1">
    <source>
        <dbReference type="SAM" id="MobiDB-lite"/>
    </source>
</evidence>
<keyword evidence="4" id="KW-1185">Reference proteome</keyword>
<evidence type="ECO:0000313" key="3">
    <source>
        <dbReference type="EMBL" id="MFC7341640.1"/>
    </source>
</evidence>
<dbReference type="Proteomes" id="UP001596504">
    <property type="component" value="Unassembled WGS sequence"/>
</dbReference>
<feature type="compositionally biased region" description="Low complexity" evidence="1">
    <location>
        <begin position="83"/>
        <end position="96"/>
    </location>
</feature>
<feature type="compositionally biased region" description="Basic and acidic residues" evidence="1">
    <location>
        <begin position="287"/>
        <end position="305"/>
    </location>
</feature>
<accession>A0ABW2LKC9</accession>
<dbReference type="RefSeq" id="WP_380666718.1">
    <property type="nucleotide sequence ID" value="NZ_JBHTCJ010000004.1"/>
</dbReference>
<dbReference type="EMBL" id="JBHTCJ010000004">
    <property type="protein sequence ID" value="MFC7341640.1"/>
    <property type="molecule type" value="Genomic_DNA"/>
</dbReference>
<sequence length="393" mass="43575">MITWLFTQVWLWSLASFALGALMTWLLFVRPARHRLKHALAEQVYYEQAYYDEPVYDDRFEPDHVEHDFDDRRDRDLEEPEGPLDLLAEQPPAAPRAYVPAPEPVREAEPEPIAGNEPTLAEFERSPQRPWVPAEAPPQPEVPAEQPAPTGNTWFRRWEEEQVAEEPEPDPAVTAVQPRVADAEPDTARETPVDEPTEQQPEERGDDLSGQLRSLFAPVEGGNPAGETGYIPPVGADATSVLPKIPREEPEHGASQVSGDLNLPGQAEELPRRTPSAESGAPQVEPRIPEALRQRAEAPKRRSEEPGTGGPANIQPAENLDEQADLPRRTPGAHPHPGREVVGNGPMIKGHSASRQYHSPDSPQYDEIVADVWFRTPADAETAGFAPWHGGRR</sequence>
<feature type="transmembrane region" description="Helical" evidence="2">
    <location>
        <begin position="6"/>
        <end position="28"/>
    </location>
</feature>
<comment type="caution">
    <text evidence="3">The sequence shown here is derived from an EMBL/GenBank/DDBJ whole genome shotgun (WGS) entry which is preliminary data.</text>
</comment>
<keyword evidence="2" id="KW-0472">Membrane</keyword>
<evidence type="ECO:0000256" key="2">
    <source>
        <dbReference type="SAM" id="Phobius"/>
    </source>
</evidence>
<feature type="compositionally biased region" description="Polar residues" evidence="1">
    <location>
        <begin position="353"/>
        <end position="362"/>
    </location>
</feature>
<keyword evidence="2" id="KW-0812">Transmembrane</keyword>
<feature type="region of interest" description="Disordered" evidence="1">
    <location>
        <begin position="61"/>
        <end position="96"/>
    </location>
</feature>
<name>A0ABW2LKC9_9PSEU</name>
<proteinExistence type="predicted"/>
<feature type="region of interest" description="Disordered" evidence="1">
    <location>
        <begin position="123"/>
        <end position="363"/>
    </location>
</feature>
<organism evidence="3 4">
    <name type="scientific">Saccharopolyspora griseoalba</name>
    <dbReference type="NCBI Taxonomy" id="1431848"/>
    <lineage>
        <taxon>Bacteria</taxon>
        <taxon>Bacillati</taxon>
        <taxon>Actinomycetota</taxon>
        <taxon>Actinomycetes</taxon>
        <taxon>Pseudonocardiales</taxon>
        <taxon>Pseudonocardiaceae</taxon>
        <taxon>Saccharopolyspora</taxon>
    </lineage>
</organism>
<evidence type="ECO:0000313" key="4">
    <source>
        <dbReference type="Proteomes" id="UP001596504"/>
    </source>
</evidence>
<feature type="compositionally biased region" description="Basic and acidic residues" evidence="1">
    <location>
        <begin position="61"/>
        <end position="76"/>
    </location>
</feature>
<gene>
    <name evidence="3" type="ORF">ACFQRI_09460</name>
</gene>
<protein>
    <submittedName>
        <fullName evidence="3">Uncharacterized protein</fullName>
    </submittedName>
</protein>
<keyword evidence="2" id="KW-1133">Transmembrane helix</keyword>